<dbReference type="EMBL" id="JASCZI010121309">
    <property type="protein sequence ID" value="MED6161140.1"/>
    <property type="molecule type" value="Genomic_DNA"/>
</dbReference>
<reference evidence="3 4" key="1">
    <citation type="journal article" date="2023" name="Plants (Basel)">
        <title>Bridging the Gap: Combining Genomics and Transcriptomics Approaches to Understand Stylosanthes scabra, an Orphan Legume from the Brazilian Caatinga.</title>
        <authorList>
            <person name="Ferreira-Neto J.R.C."/>
            <person name="da Silva M.D."/>
            <person name="Binneck E."/>
            <person name="de Melo N.F."/>
            <person name="da Silva R.H."/>
            <person name="de Melo A.L.T.M."/>
            <person name="Pandolfi V."/>
            <person name="Bustamante F.O."/>
            <person name="Brasileiro-Vidal A.C."/>
            <person name="Benko-Iseppon A.M."/>
        </authorList>
    </citation>
    <scope>NUCLEOTIDE SEQUENCE [LARGE SCALE GENOMIC DNA]</scope>
    <source>
        <tissue evidence="3">Leaves</tissue>
    </source>
</reference>
<dbReference type="Proteomes" id="UP001341840">
    <property type="component" value="Unassembled WGS sequence"/>
</dbReference>
<gene>
    <name evidence="3" type="ORF">PIB30_057932</name>
</gene>
<keyword evidence="4" id="KW-1185">Reference proteome</keyword>
<name>A0ABU6UKL8_9FABA</name>
<organism evidence="3 4">
    <name type="scientific">Stylosanthes scabra</name>
    <dbReference type="NCBI Taxonomy" id="79078"/>
    <lineage>
        <taxon>Eukaryota</taxon>
        <taxon>Viridiplantae</taxon>
        <taxon>Streptophyta</taxon>
        <taxon>Embryophyta</taxon>
        <taxon>Tracheophyta</taxon>
        <taxon>Spermatophyta</taxon>
        <taxon>Magnoliopsida</taxon>
        <taxon>eudicotyledons</taxon>
        <taxon>Gunneridae</taxon>
        <taxon>Pentapetalae</taxon>
        <taxon>rosids</taxon>
        <taxon>fabids</taxon>
        <taxon>Fabales</taxon>
        <taxon>Fabaceae</taxon>
        <taxon>Papilionoideae</taxon>
        <taxon>50 kb inversion clade</taxon>
        <taxon>dalbergioids sensu lato</taxon>
        <taxon>Dalbergieae</taxon>
        <taxon>Pterocarpus clade</taxon>
        <taxon>Stylosanthes</taxon>
    </lineage>
</organism>
<feature type="compositionally biased region" description="Low complexity" evidence="1">
    <location>
        <begin position="190"/>
        <end position="205"/>
    </location>
</feature>
<feature type="transmembrane region" description="Helical" evidence="2">
    <location>
        <begin position="106"/>
        <end position="127"/>
    </location>
</feature>
<feature type="region of interest" description="Disordered" evidence="1">
    <location>
        <begin position="190"/>
        <end position="211"/>
    </location>
</feature>
<keyword evidence="2" id="KW-0812">Transmembrane</keyword>
<accession>A0ABU6UKL8</accession>
<protein>
    <submittedName>
        <fullName evidence="3">Uncharacterized protein</fullName>
    </submittedName>
</protein>
<evidence type="ECO:0000313" key="3">
    <source>
        <dbReference type="EMBL" id="MED6161140.1"/>
    </source>
</evidence>
<keyword evidence="2" id="KW-0472">Membrane</keyword>
<evidence type="ECO:0000256" key="1">
    <source>
        <dbReference type="SAM" id="MobiDB-lite"/>
    </source>
</evidence>
<evidence type="ECO:0000313" key="4">
    <source>
        <dbReference type="Proteomes" id="UP001341840"/>
    </source>
</evidence>
<evidence type="ECO:0000256" key="2">
    <source>
        <dbReference type="SAM" id="Phobius"/>
    </source>
</evidence>
<sequence>MAAAQANDPEAAEAIFGGGDEEERYRVELARPGDRQRLLNRCSIAPSQLHPNAWLAIRCFELVTEFLELPQDPKVFLYLFTFFSPNVEGKTRKGYMSVRSGKYRRIFGLFLFYWIFNAGLNYIPMMYKRLNVDQRDTADVLLWLFSKRRLKEKAVLGDYERAKRVIVKTAGHNTTLARLRVIMQSNPQGLRAPSPLASQASSLAPEGRNSTNVGGGPILGWRFLRPSEKRSLFPKSRSLPRLL</sequence>
<proteinExistence type="predicted"/>
<keyword evidence="2" id="KW-1133">Transmembrane helix</keyword>
<comment type="caution">
    <text evidence="3">The sequence shown here is derived from an EMBL/GenBank/DDBJ whole genome shotgun (WGS) entry which is preliminary data.</text>
</comment>